<dbReference type="CDD" id="cd08646">
    <property type="entry name" value="FMT_core_Met-tRNA-FMT_N"/>
    <property type="match status" value="1"/>
</dbReference>
<dbReference type="PANTHER" id="PTHR11138">
    <property type="entry name" value="METHIONYL-TRNA FORMYLTRANSFERASE"/>
    <property type="match status" value="1"/>
</dbReference>
<gene>
    <name evidence="8" type="primary">fmt</name>
    <name evidence="11" type="ORF">D9V73_02315</name>
</gene>
<evidence type="ECO:0000256" key="1">
    <source>
        <dbReference type="ARBA" id="ARBA00002606"/>
    </source>
</evidence>
<comment type="similarity">
    <text evidence="2 8">Belongs to the Fmt family.</text>
</comment>
<dbReference type="Pfam" id="PF02911">
    <property type="entry name" value="Formyl_trans_C"/>
    <property type="match status" value="1"/>
</dbReference>
<dbReference type="Gene3D" id="3.40.50.170">
    <property type="entry name" value="Formyl transferase, N-terminal domain"/>
    <property type="match status" value="1"/>
</dbReference>
<dbReference type="Pfam" id="PF00551">
    <property type="entry name" value="Formyl_trans_N"/>
    <property type="match status" value="1"/>
</dbReference>
<evidence type="ECO:0000259" key="9">
    <source>
        <dbReference type="Pfam" id="PF00551"/>
    </source>
</evidence>
<evidence type="ECO:0000256" key="5">
    <source>
        <dbReference type="ARBA" id="ARBA00022679"/>
    </source>
</evidence>
<dbReference type="SUPFAM" id="SSF50486">
    <property type="entry name" value="FMT C-terminal domain-like"/>
    <property type="match status" value="1"/>
</dbReference>
<feature type="domain" description="Formyl transferase C-terminal" evidence="10">
    <location>
        <begin position="205"/>
        <end position="303"/>
    </location>
</feature>
<feature type="domain" description="Formyl transferase N-terminal" evidence="9">
    <location>
        <begin position="6"/>
        <end position="183"/>
    </location>
</feature>
<organism evidence="11 12">
    <name type="scientific">Buchnera aphidicola subsp. Melaphis rhois</name>
    <dbReference type="NCBI Taxonomy" id="118103"/>
    <lineage>
        <taxon>Bacteria</taxon>
        <taxon>Pseudomonadati</taxon>
        <taxon>Pseudomonadota</taxon>
        <taxon>Gammaproteobacteria</taxon>
        <taxon>Enterobacterales</taxon>
        <taxon>Erwiniaceae</taxon>
        <taxon>Buchnera</taxon>
    </lineage>
</organism>
<dbReference type="Proteomes" id="UP000298566">
    <property type="component" value="Chromosome"/>
</dbReference>
<dbReference type="HAMAP" id="MF_00182">
    <property type="entry name" value="Formyl_trans"/>
    <property type="match status" value="1"/>
</dbReference>
<feature type="binding site" evidence="8">
    <location>
        <begin position="112"/>
        <end position="115"/>
    </location>
    <ligand>
        <name>(6S)-5,6,7,8-tetrahydrofolate</name>
        <dbReference type="ChEBI" id="CHEBI:57453"/>
    </ligand>
</feature>
<dbReference type="InterPro" id="IPR002376">
    <property type="entry name" value="Formyl_transf_N"/>
</dbReference>
<dbReference type="GO" id="GO:0005829">
    <property type="term" value="C:cytosol"/>
    <property type="evidence" value="ECO:0007669"/>
    <property type="project" value="TreeGrafter"/>
</dbReference>
<dbReference type="RefSeq" id="WP_158336666.1">
    <property type="nucleotide sequence ID" value="NZ_CP033004.1"/>
</dbReference>
<dbReference type="GO" id="GO:0004479">
    <property type="term" value="F:methionyl-tRNA formyltransferase activity"/>
    <property type="evidence" value="ECO:0007669"/>
    <property type="project" value="UniProtKB-UniRule"/>
</dbReference>
<dbReference type="InterPro" id="IPR044135">
    <property type="entry name" value="Met-tRNA-FMT_C"/>
</dbReference>
<evidence type="ECO:0000256" key="7">
    <source>
        <dbReference type="ARBA" id="ARBA00048558"/>
    </source>
</evidence>
<evidence type="ECO:0000259" key="10">
    <source>
        <dbReference type="Pfam" id="PF02911"/>
    </source>
</evidence>
<proteinExistence type="inferred from homology"/>
<dbReference type="InterPro" id="IPR036477">
    <property type="entry name" value="Formyl_transf_N_sf"/>
</dbReference>
<dbReference type="InterPro" id="IPR005793">
    <property type="entry name" value="Formyl_trans_C"/>
</dbReference>
<dbReference type="PANTHER" id="PTHR11138:SF5">
    <property type="entry name" value="METHIONYL-TRNA FORMYLTRANSFERASE, MITOCHONDRIAL"/>
    <property type="match status" value="1"/>
</dbReference>
<dbReference type="AlphaFoldDB" id="A0A4D6Y4E5"/>
<dbReference type="EC" id="2.1.2.9" evidence="3 8"/>
<dbReference type="Gene3D" id="3.10.25.10">
    <property type="entry name" value="Formyl transferase, C-terminal domain"/>
    <property type="match status" value="1"/>
</dbReference>
<keyword evidence="5 8" id="KW-0808">Transferase</keyword>
<reference evidence="11 12" key="1">
    <citation type="submission" date="2018-10" db="EMBL/GenBank/DDBJ databases">
        <title>Comparative functional genomics of the obligate endosymbiont Buchnera aphidicola.</title>
        <authorList>
            <person name="Chong R.A."/>
        </authorList>
    </citation>
    <scope>NUCLEOTIDE SEQUENCE [LARGE SCALE GENOMIC DNA]</scope>
    <source>
        <strain evidence="11 12">Mrh</strain>
    </source>
</reference>
<evidence type="ECO:0000256" key="3">
    <source>
        <dbReference type="ARBA" id="ARBA00012261"/>
    </source>
</evidence>
<dbReference type="InterPro" id="IPR037022">
    <property type="entry name" value="Formyl_trans_C_sf"/>
</dbReference>
<dbReference type="EMBL" id="CP033004">
    <property type="protein sequence ID" value="QCI23453.1"/>
    <property type="molecule type" value="Genomic_DNA"/>
</dbReference>
<dbReference type="InterPro" id="IPR041711">
    <property type="entry name" value="Met-tRNA-FMT_N"/>
</dbReference>
<keyword evidence="6 8" id="KW-0648">Protein biosynthesis</keyword>
<dbReference type="InterPro" id="IPR005794">
    <property type="entry name" value="Fmt"/>
</dbReference>
<evidence type="ECO:0000313" key="11">
    <source>
        <dbReference type="EMBL" id="QCI23453.1"/>
    </source>
</evidence>
<dbReference type="OrthoDB" id="9802815at2"/>
<evidence type="ECO:0000256" key="4">
    <source>
        <dbReference type="ARBA" id="ARBA00016014"/>
    </source>
</evidence>
<comment type="function">
    <text evidence="1 8">Attaches a formyl group to the free amino group of methionyl-tRNA(fMet). The formyl group appears to play a dual role in the initiator identity of N-formylmethionyl-tRNA by promoting its recognition by IF2 and preventing the misappropriation of this tRNA by the elongation apparatus.</text>
</comment>
<evidence type="ECO:0000256" key="8">
    <source>
        <dbReference type="HAMAP-Rule" id="MF_00182"/>
    </source>
</evidence>
<name>A0A4D6Y4E5_BUCMH</name>
<dbReference type="CDD" id="cd08704">
    <property type="entry name" value="Met_tRNA_FMT_C"/>
    <property type="match status" value="1"/>
</dbReference>
<evidence type="ECO:0000256" key="2">
    <source>
        <dbReference type="ARBA" id="ARBA00010699"/>
    </source>
</evidence>
<accession>A0A4D6Y4E5</accession>
<dbReference type="SUPFAM" id="SSF53328">
    <property type="entry name" value="Formyltransferase"/>
    <property type="match status" value="1"/>
</dbReference>
<protein>
    <recommendedName>
        <fullName evidence="4 8">Methionyl-tRNA formyltransferase</fullName>
        <ecNumber evidence="3 8">2.1.2.9</ecNumber>
    </recommendedName>
</protein>
<dbReference type="NCBIfam" id="TIGR00460">
    <property type="entry name" value="fmt"/>
    <property type="match status" value="1"/>
</dbReference>
<evidence type="ECO:0000256" key="6">
    <source>
        <dbReference type="ARBA" id="ARBA00022917"/>
    </source>
</evidence>
<evidence type="ECO:0000313" key="12">
    <source>
        <dbReference type="Proteomes" id="UP000298566"/>
    </source>
</evidence>
<comment type="catalytic activity">
    <reaction evidence="7 8">
        <text>L-methionyl-tRNA(fMet) + (6R)-10-formyltetrahydrofolate = N-formyl-L-methionyl-tRNA(fMet) + (6S)-5,6,7,8-tetrahydrofolate + H(+)</text>
        <dbReference type="Rhea" id="RHEA:24380"/>
        <dbReference type="Rhea" id="RHEA-COMP:9952"/>
        <dbReference type="Rhea" id="RHEA-COMP:9953"/>
        <dbReference type="ChEBI" id="CHEBI:15378"/>
        <dbReference type="ChEBI" id="CHEBI:57453"/>
        <dbReference type="ChEBI" id="CHEBI:78530"/>
        <dbReference type="ChEBI" id="CHEBI:78844"/>
        <dbReference type="ChEBI" id="CHEBI:195366"/>
        <dbReference type="EC" id="2.1.2.9"/>
    </reaction>
</comment>
<sequence>MKTLKIIFSGTPEFSAQHLMQLIFTKYKIVGVLTQPDRPSGRGQLIIESPVKKIAKKYNIPILQPQSLSDIQIHTELYKLHADLMIVVAYGLIIPEKILNMFSMGCINIHASLLPRWRGSSPIQSAILNGDLITGITIIKMDNGVDTGKILYSSSCNIKKIDTSKSLQEKLAVIGRRAMLSVLHQFTLKIQNSVTQSKLTTYSKKIKKQHAQLNWAKDAFILEKYIRAFNPWPISFFIVNNEYIKVWKATVIVQYNVSKYQEGEIILINKSGLQVQTKRNILNITKVQLPGKKIMNAYNLNNTNTSWCIPNVQLNKL</sequence>
<dbReference type="InterPro" id="IPR011034">
    <property type="entry name" value="Formyl_transferase-like_C_sf"/>
</dbReference>